<evidence type="ECO:0000313" key="2">
    <source>
        <dbReference type="EMBL" id="GMR33218.1"/>
    </source>
</evidence>
<keyword evidence="3" id="KW-1185">Reference proteome</keyword>
<organism evidence="1 3">
    <name type="scientific">Pristionchus mayeri</name>
    <dbReference type="NCBI Taxonomy" id="1317129"/>
    <lineage>
        <taxon>Eukaryota</taxon>
        <taxon>Metazoa</taxon>
        <taxon>Ecdysozoa</taxon>
        <taxon>Nematoda</taxon>
        <taxon>Chromadorea</taxon>
        <taxon>Rhabditida</taxon>
        <taxon>Rhabditina</taxon>
        <taxon>Diplogasteromorpha</taxon>
        <taxon>Diplogasteroidea</taxon>
        <taxon>Neodiplogasteridae</taxon>
        <taxon>Pristionchus</taxon>
    </lineage>
</organism>
<gene>
    <name evidence="1" type="ORF">PMAYCL1PPCAC_00981</name>
    <name evidence="2" type="ORF">PMAYCL1PPCAC_03413</name>
</gene>
<reference evidence="1" key="2">
    <citation type="submission" date="2023-06" db="EMBL/GenBank/DDBJ databases">
        <title>Genome assembly of Pristionchus species.</title>
        <authorList>
            <person name="Yoshida K."/>
            <person name="Sommer R.J."/>
        </authorList>
    </citation>
    <scope>NUCLEOTIDE SEQUENCE</scope>
    <source>
        <strain evidence="1 3">RS5460</strain>
    </source>
</reference>
<dbReference type="AlphaFoldDB" id="A0AAN5C6Y3"/>
<evidence type="ECO:0000313" key="3">
    <source>
        <dbReference type="Proteomes" id="UP001328107"/>
    </source>
</evidence>
<dbReference type="EMBL" id="BTRK01000001">
    <property type="protein sequence ID" value="GMR33218.1"/>
    <property type="molecule type" value="Genomic_DNA"/>
</dbReference>
<dbReference type="EMBL" id="BTRK01000001">
    <property type="protein sequence ID" value="GMR30786.1"/>
    <property type="molecule type" value="Genomic_DNA"/>
</dbReference>
<name>A0AAN5C6Y3_9BILA</name>
<protein>
    <submittedName>
        <fullName evidence="1">Uncharacterized protein</fullName>
    </submittedName>
</protein>
<accession>A0AAN5C6Y3</accession>
<proteinExistence type="predicted"/>
<comment type="caution">
    <text evidence="1">The sequence shown here is derived from an EMBL/GenBank/DDBJ whole genome shotgun (WGS) entry which is preliminary data.</text>
</comment>
<reference evidence="3" key="1">
    <citation type="submission" date="2022-10" db="EMBL/GenBank/DDBJ databases">
        <title>Genome assembly of Pristionchus species.</title>
        <authorList>
            <person name="Yoshida K."/>
            <person name="Sommer R.J."/>
        </authorList>
    </citation>
    <scope>NUCLEOTIDE SEQUENCE [LARGE SCALE GENOMIC DNA]</scope>
    <source>
        <strain evidence="3">RS5460</strain>
    </source>
</reference>
<sequence length="98" mass="11212">NEHKYYKSTVTSFAQSASIKLLTLKGDFNENNLFRSNHPKEFVAFFEELVPLVNSLEISQCFGYDDLGEVKNQLSSPNINASLEKLAFDYRLTLTSRK</sequence>
<evidence type="ECO:0000313" key="1">
    <source>
        <dbReference type="EMBL" id="GMR30786.1"/>
    </source>
</evidence>
<feature type="non-terminal residue" evidence="1">
    <location>
        <position position="1"/>
    </location>
</feature>
<dbReference type="Proteomes" id="UP001328107">
    <property type="component" value="Unassembled WGS sequence"/>
</dbReference>